<protein>
    <recommendedName>
        <fullName evidence="3">Pimeloyl-[acyl-carrier protein] methyl ester esterase</fullName>
    </recommendedName>
</protein>
<gene>
    <name evidence="1" type="ORF">PM10SUCC1_22200</name>
</gene>
<accession>A0A9W6GN16</accession>
<sequence length="214" mass="25141">MKELVLIFKGWSSTTSLYRDIEKLYKDAEVHYSDEVEWPQIKLSDYSRVTLIAWSMGTLDAIEYEMSHKIDEMILISPTLDFTSTIRPIILKKMIKRLGTDKEGCLKDFTGLCFDSTEEAERYWRDYHEEIMEIPEDLLIEGLEKLMSKKIESREERRISPLIIVGTEDRVIPLENSKEVEGLYPDVRVIKVEGGHNLFYDKKDELIKIIEREV</sequence>
<reference evidence="1" key="1">
    <citation type="submission" date="2022-12" db="EMBL/GenBank/DDBJ databases">
        <title>Reference genome sequencing for broad-spectrum identification of bacterial and archaeal isolates by mass spectrometry.</title>
        <authorList>
            <person name="Sekiguchi Y."/>
            <person name="Tourlousse D.M."/>
        </authorList>
    </citation>
    <scope>NUCLEOTIDE SEQUENCE</scope>
    <source>
        <strain evidence="1">10succ1</strain>
    </source>
</reference>
<organism evidence="1 2">
    <name type="scientific">Propionigenium maris DSM 9537</name>
    <dbReference type="NCBI Taxonomy" id="1123000"/>
    <lineage>
        <taxon>Bacteria</taxon>
        <taxon>Fusobacteriati</taxon>
        <taxon>Fusobacteriota</taxon>
        <taxon>Fusobacteriia</taxon>
        <taxon>Fusobacteriales</taxon>
        <taxon>Fusobacteriaceae</taxon>
        <taxon>Propionigenium</taxon>
    </lineage>
</organism>
<comment type="caution">
    <text evidence="1">The sequence shown here is derived from an EMBL/GenBank/DDBJ whole genome shotgun (WGS) entry which is preliminary data.</text>
</comment>
<dbReference type="AlphaFoldDB" id="A0A9W6GN16"/>
<dbReference type="Proteomes" id="UP001144471">
    <property type="component" value="Unassembled WGS sequence"/>
</dbReference>
<proteinExistence type="predicted"/>
<evidence type="ECO:0008006" key="3">
    <source>
        <dbReference type="Google" id="ProtNLM"/>
    </source>
</evidence>
<keyword evidence="2" id="KW-1185">Reference proteome</keyword>
<dbReference type="EMBL" id="BSDY01000009">
    <property type="protein sequence ID" value="GLI56706.1"/>
    <property type="molecule type" value="Genomic_DNA"/>
</dbReference>
<name>A0A9W6GN16_9FUSO</name>
<dbReference type="RefSeq" id="WP_281836007.1">
    <property type="nucleotide sequence ID" value="NZ_BSDY01000009.1"/>
</dbReference>
<dbReference type="InterPro" id="IPR029058">
    <property type="entry name" value="AB_hydrolase_fold"/>
</dbReference>
<dbReference type="SUPFAM" id="SSF53474">
    <property type="entry name" value="alpha/beta-Hydrolases"/>
    <property type="match status" value="1"/>
</dbReference>
<evidence type="ECO:0000313" key="2">
    <source>
        <dbReference type="Proteomes" id="UP001144471"/>
    </source>
</evidence>
<dbReference type="Gene3D" id="3.40.50.1820">
    <property type="entry name" value="alpha/beta hydrolase"/>
    <property type="match status" value="1"/>
</dbReference>
<evidence type="ECO:0000313" key="1">
    <source>
        <dbReference type="EMBL" id="GLI56706.1"/>
    </source>
</evidence>